<dbReference type="EMBL" id="JAUSVF010000005">
    <property type="protein sequence ID" value="MDQ0323852.1"/>
    <property type="molecule type" value="Genomic_DNA"/>
</dbReference>
<evidence type="ECO:0008006" key="5">
    <source>
        <dbReference type="Google" id="ProtNLM"/>
    </source>
</evidence>
<accession>A0ABU0C0W8</accession>
<feature type="transmembrane region" description="Helical" evidence="2">
    <location>
        <begin position="33"/>
        <end position="53"/>
    </location>
</feature>
<dbReference type="Proteomes" id="UP001230207">
    <property type="component" value="Unassembled WGS sequence"/>
</dbReference>
<keyword evidence="2" id="KW-0812">Transmembrane</keyword>
<evidence type="ECO:0000313" key="4">
    <source>
        <dbReference type="Proteomes" id="UP001230207"/>
    </source>
</evidence>
<protein>
    <recommendedName>
        <fullName evidence="5">Transmembrane protein</fullName>
    </recommendedName>
</protein>
<gene>
    <name evidence="3" type="ORF">QO002_006059</name>
</gene>
<sequence length="103" mass="10238">MDDVESQSPIPEHDASPSSQSRTLDPSESVTGVGLAFGIVGAIIGVVATLIIADASRVVEWVTCSLIGALAGGSAGVVVGGLVGAIFGVLRGVTVPAVRDPNR</sequence>
<feature type="compositionally biased region" description="Polar residues" evidence="1">
    <location>
        <begin position="16"/>
        <end position="28"/>
    </location>
</feature>
<proteinExistence type="predicted"/>
<feature type="region of interest" description="Disordered" evidence="1">
    <location>
        <begin position="1"/>
        <end position="28"/>
    </location>
</feature>
<name>A0ABU0C0W8_9HYPH</name>
<keyword evidence="2" id="KW-0472">Membrane</keyword>
<reference evidence="3 4" key="1">
    <citation type="submission" date="2023-07" db="EMBL/GenBank/DDBJ databases">
        <title>Genomic Encyclopedia of Type Strains, Phase IV (KMG-IV): sequencing the most valuable type-strain genomes for metagenomic binning, comparative biology and taxonomic classification.</title>
        <authorList>
            <person name="Goeker M."/>
        </authorList>
    </citation>
    <scope>NUCLEOTIDE SEQUENCE [LARGE SCALE GENOMIC DNA]</scope>
    <source>
        <strain evidence="3 4">DSM 1112</strain>
    </source>
</reference>
<keyword evidence="2" id="KW-1133">Transmembrane helix</keyword>
<evidence type="ECO:0000256" key="2">
    <source>
        <dbReference type="SAM" id="Phobius"/>
    </source>
</evidence>
<organism evidence="3 4">
    <name type="scientific">Pararhizobium capsulatum DSM 1112</name>
    <dbReference type="NCBI Taxonomy" id="1121113"/>
    <lineage>
        <taxon>Bacteria</taxon>
        <taxon>Pseudomonadati</taxon>
        <taxon>Pseudomonadota</taxon>
        <taxon>Alphaproteobacteria</taxon>
        <taxon>Hyphomicrobiales</taxon>
        <taxon>Rhizobiaceae</taxon>
        <taxon>Rhizobium/Agrobacterium group</taxon>
        <taxon>Pararhizobium</taxon>
    </lineage>
</organism>
<evidence type="ECO:0000256" key="1">
    <source>
        <dbReference type="SAM" id="MobiDB-lite"/>
    </source>
</evidence>
<keyword evidence="4" id="KW-1185">Reference proteome</keyword>
<evidence type="ECO:0000313" key="3">
    <source>
        <dbReference type="EMBL" id="MDQ0323852.1"/>
    </source>
</evidence>
<comment type="caution">
    <text evidence="3">The sequence shown here is derived from an EMBL/GenBank/DDBJ whole genome shotgun (WGS) entry which is preliminary data.</text>
</comment>
<feature type="transmembrane region" description="Helical" evidence="2">
    <location>
        <begin position="65"/>
        <end position="90"/>
    </location>
</feature>